<dbReference type="HAMAP" id="MF_00236">
    <property type="entry name" value="TatA_E"/>
    <property type="match status" value="1"/>
</dbReference>
<evidence type="ECO:0000313" key="11">
    <source>
        <dbReference type="EMBL" id="AGH97379.1"/>
    </source>
</evidence>
<sequence length="61" mass="6708">MSIGIWQIGLIILVIVLLFGAGRVPRLMEDIGKGINSFKKGLKDGDDTPQKIEKKNDQDPS</sequence>
<comment type="similarity">
    <text evidence="9">Belongs to the TatA/E family.</text>
</comment>
<evidence type="ECO:0000256" key="1">
    <source>
        <dbReference type="ARBA" id="ARBA00004162"/>
    </source>
</evidence>
<comment type="subcellular location">
    <subcellularLocation>
        <location evidence="1 9">Cell membrane</location>
        <topology evidence="1 9">Single-pass membrane protein</topology>
    </subcellularLocation>
</comment>
<evidence type="ECO:0000256" key="8">
    <source>
        <dbReference type="ARBA" id="ARBA00023136"/>
    </source>
</evidence>
<dbReference type="NCBIfam" id="TIGR01411">
    <property type="entry name" value="tatAE"/>
    <property type="match status" value="1"/>
</dbReference>
<dbReference type="Pfam" id="PF02416">
    <property type="entry name" value="TatA_B_E"/>
    <property type="match status" value="1"/>
</dbReference>
<keyword evidence="2 9" id="KW-0813">Transport</keyword>
<dbReference type="OrthoDB" id="7161179at2"/>
<dbReference type="PANTHER" id="PTHR42982:SF1">
    <property type="entry name" value="SEC-INDEPENDENT PROTEIN TRANSLOCASE PROTEIN TATA"/>
    <property type="match status" value="1"/>
</dbReference>
<evidence type="ECO:0000256" key="2">
    <source>
        <dbReference type="ARBA" id="ARBA00022448"/>
    </source>
</evidence>
<organism evidence="11 12">
    <name type="scientific">Micavibrio aeruginosavorus EPB</name>
    <dbReference type="NCBI Taxonomy" id="349215"/>
    <lineage>
        <taxon>Bacteria</taxon>
        <taxon>Pseudomonadati</taxon>
        <taxon>Bdellovibrionota</taxon>
        <taxon>Bdellovibrionia</taxon>
        <taxon>Bdellovibrionales</taxon>
        <taxon>Pseudobdellovibrionaceae</taxon>
        <taxon>Micavibrio</taxon>
    </lineage>
</organism>
<protein>
    <recommendedName>
        <fullName evidence="9">Sec-independent protein translocase protein TatA</fullName>
    </recommendedName>
</protein>
<keyword evidence="7 9" id="KW-0811">Translocation</keyword>
<name>M4VW02_9BACT</name>
<dbReference type="PATRIC" id="fig|349215.9.peg.541"/>
<evidence type="ECO:0000256" key="4">
    <source>
        <dbReference type="ARBA" id="ARBA00022692"/>
    </source>
</evidence>
<dbReference type="GO" id="GO:0043953">
    <property type="term" value="P:protein transport by the Tat complex"/>
    <property type="evidence" value="ECO:0007669"/>
    <property type="project" value="UniProtKB-UniRule"/>
</dbReference>
<evidence type="ECO:0000256" key="10">
    <source>
        <dbReference type="SAM" id="MobiDB-lite"/>
    </source>
</evidence>
<keyword evidence="5 9" id="KW-0653">Protein transport</keyword>
<gene>
    <name evidence="9" type="primary">tatA</name>
    <name evidence="11" type="ORF">A11S_555</name>
</gene>
<evidence type="ECO:0000256" key="6">
    <source>
        <dbReference type="ARBA" id="ARBA00022989"/>
    </source>
</evidence>
<evidence type="ECO:0000256" key="9">
    <source>
        <dbReference type="HAMAP-Rule" id="MF_00236"/>
    </source>
</evidence>
<comment type="function">
    <text evidence="9">Part of the twin-arginine translocation (Tat) system that transports large folded proteins containing a characteristic twin-arginine motif in their signal peptide across membranes. TatA could form the protein-conducting channel of the Tat system.</text>
</comment>
<feature type="transmembrane region" description="Helical" evidence="9">
    <location>
        <begin position="6"/>
        <end position="24"/>
    </location>
</feature>
<keyword evidence="3 9" id="KW-1003">Cell membrane</keyword>
<dbReference type="HOGENOM" id="CLU_086034_6_2_5"/>
<dbReference type="KEGG" id="man:A11S_555"/>
<dbReference type="GO" id="GO:0033281">
    <property type="term" value="C:TAT protein transport complex"/>
    <property type="evidence" value="ECO:0007669"/>
    <property type="project" value="UniProtKB-UniRule"/>
</dbReference>
<reference evidence="11 12" key="1">
    <citation type="journal article" date="2013" name="ISME J.">
        <title>By their genes ye shall know them: genomic signatures of predatory bacteria.</title>
        <authorList>
            <person name="Pasternak Z."/>
            <person name="Pietrokovski S."/>
            <person name="Rotem O."/>
            <person name="Gophna U."/>
            <person name="Lurie-Weinberger M.N."/>
            <person name="Jurkevitch E."/>
        </authorList>
    </citation>
    <scope>NUCLEOTIDE SEQUENCE [LARGE SCALE GENOMIC DNA]</scope>
    <source>
        <strain evidence="11">EPB</strain>
    </source>
</reference>
<keyword evidence="8 9" id="KW-0472">Membrane</keyword>
<feature type="region of interest" description="Disordered" evidence="10">
    <location>
        <begin position="42"/>
        <end position="61"/>
    </location>
</feature>
<dbReference type="Proteomes" id="UP000011932">
    <property type="component" value="Chromosome"/>
</dbReference>
<dbReference type="InterPro" id="IPR006312">
    <property type="entry name" value="TatA/E"/>
</dbReference>
<dbReference type="GO" id="GO:0008320">
    <property type="term" value="F:protein transmembrane transporter activity"/>
    <property type="evidence" value="ECO:0007669"/>
    <property type="project" value="UniProtKB-UniRule"/>
</dbReference>
<keyword evidence="4 9" id="KW-0812">Transmembrane</keyword>
<dbReference type="AlphaFoldDB" id="M4VW02"/>
<proteinExistence type="inferred from homology"/>
<accession>M4VW02</accession>
<dbReference type="STRING" id="349215.A11S_555"/>
<evidence type="ECO:0000256" key="5">
    <source>
        <dbReference type="ARBA" id="ARBA00022927"/>
    </source>
</evidence>
<dbReference type="Gene3D" id="1.20.5.3310">
    <property type="match status" value="1"/>
</dbReference>
<dbReference type="InterPro" id="IPR003369">
    <property type="entry name" value="TatA/B/E"/>
</dbReference>
<evidence type="ECO:0000256" key="7">
    <source>
        <dbReference type="ARBA" id="ARBA00023010"/>
    </source>
</evidence>
<evidence type="ECO:0000313" key="12">
    <source>
        <dbReference type="Proteomes" id="UP000011932"/>
    </source>
</evidence>
<dbReference type="EMBL" id="CP003538">
    <property type="protein sequence ID" value="AGH97379.1"/>
    <property type="molecule type" value="Genomic_DNA"/>
</dbReference>
<dbReference type="RefSeq" id="WP_015466933.1">
    <property type="nucleotide sequence ID" value="NC_020812.1"/>
</dbReference>
<evidence type="ECO:0000256" key="3">
    <source>
        <dbReference type="ARBA" id="ARBA00022475"/>
    </source>
</evidence>
<comment type="subunit">
    <text evidence="9">Forms a complex with TatC.</text>
</comment>
<keyword evidence="6 9" id="KW-1133">Transmembrane helix</keyword>
<dbReference type="PANTHER" id="PTHR42982">
    <property type="entry name" value="SEC-INDEPENDENT PROTEIN TRANSLOCASE PROTEIN TATA"/>
    <property type="match status" value="1"/>
</dbReference>